<protein>
    <submittedName>
        <fullName evidence="2">Uncharacterized protein</fullName>
    </submittedName>
</protein>
<dbReference type="Proteomes" id="UP000027308">
    <property type="component" value="Chromosome"/>
</dbReference>
<feature type="chain" id="PRO_5009944721" evidence="1">
    <location>
        <begin position="23"/>
        <end position="134"/>
    </location>
</feature>
<dbReference type="EMBL" id="CP007637">
    <property type="protein sequence ID" value="AIB35931.1"/>
    <property type="molecule type" value="Genomic_DNA"/>
</dbReference>
<reference evidence="2 3" key="1">
    <citation type="submission" date="2014-05" db="EMBL/GenBank/DDBJ databases">
        <title>Pseudomonas simiae WCS417.</title>
        <authorList>
            <person name="Berendsen R.L."/>
        </authorList>
    </citation>
    <scope>NUCLEOTIDE SEQUENCE [LARGE SCALE GENOMIC DNA]</scope>
    <source>
        <strain evidence="2 3">WCS417</strain>
    </source>
</reference>
<proteinExistence type="predicted"/>
<sequence>MRGLIAAVAMAISYSVASTAMASDDFKVQVLTRALAYRECVELYARAHSGPGASPTEIADASSVRCQKQFEEFRSYYQANIVDNFPIDASSAKSKNVTTQAKSYLQAQMIQSLKEVQDAAKGEAAAIVIDQRNR</sequence>
<evidence type="ECO:0000256" key="1">
    <source>
        <dbReference type="SAM" id="SignalP"/>
    </source>
</evidence>
<name>A0A1N7UA45_9PSED</name>
<gene>
    <name evidence="2" type="ORF">PS417_10180</name>
</gene>
<organism evidence="2 3">
    <name type="scientific">Pseudomonas simiae</name>
    <dbReference type="NCBI Taxonomy" id="321846"/>
    <lineage>
        <taxon>Bacteria</taxon>
        <taxon>Pseudomonadati</taxon>
        <taxon>Pseudomonadota</taxon>
        <taxon>Gammaproteobacteria</taxon>
        <taxon>Pseudomonadales</taxon>
        <taxon>Pseudomonadaceae</taxon>
        <taxon>Pseudomonas</taxon>
    </lineage>
</organism>
<evidence type="ECO:0000313" key="3">
    <source>
        <dbReference type="Proteomes" id="UP000027308"/>
    </source>
</evidence>
<accession>A0A1N7UA45</accession>
<dbReference type="RefSeq" id="WP_010211405.1">
    <property type="nucleotide sequence ID" value="NZ_CP007637.1"/>
</dbReference>
<keyword evidence="1" id="KW-0732">Signal</keyword>
<feature type="signal peptide" evidence="1">
    <location>
        <begin position="1"/>
        <end position="22"/>
    </location>
</feature>
<evidence type="ECO:0000313" key="2">
    <source>
        <dbReference type="EMBL" id="AIB35931.1"/>
    </source>
</evidence>
<dbReference type="AlphaFoldDB" id="A0A1N7UA45"/>